<dbReference type="GO" id="GO:0009279">
    <property type="term" value="C:cell outer membrane"/>
    <property type="evidence" value="ECO:0007669"/>
    <property type="project" value="UniProtKB-SubCell"/>
</dbReference>
<evidence type="ECO:0000259" key="14">
    <source>
        <dbReference type="Pfam" id="PF07715"/>
    </source>
</evidence>
<keyword evidence="5 12" id="KW-0732">Signal</keyword>
<dbReference type="RefSeq" id="WP_124739459.1">
    <property type="nucleotide sequence ID" value="NZ_CP034086.1"/>
</dbReference>
<dbReference type="GO" id="GO:0015889">
    <property type="term" value="P:cobalamin transport"/>
    <property type="evidence" value="ECO:0007669"/>
    <property type="project" value="TreeGrafter"/>
</dbReference>
<keyword evidence="4 10" id="KW-0812">Transmembrane</keyword>
<keyword evidence="15" id="KW-0675">Receptor</keyword>
<dbReference type="Pfam" id="PF07715">
    <property type="entry name" value="Plug"/>
    <property type="match status" value="1"/>
</dbReference>
<dbReference type="InterPro" id="IPR012910">
    <property type="entry name" value="Plug_dom"/>
</dbReference>
<evidence type="ECO:0000256" key="10">
    <source>
        <dbReference type="PROSITE-ProRule" id="PRU01360"/>
    </source>
</evidence>
<sequence length="692" mass="74840">MHIHIQSPALRGAFLLSLSLSASVASAQQSLPVIEVGPLSPAQPGSPAADVEDQTVVTPTRVEQPASSTGASVSVIHARDIQKRGSLGFNDVLRGVPGLDVYSNGGPGTQTSVALRGSTPGQTLVLIDGIRIGDPTSTDGSVDFGQLIPTDIERIEVLRGPQSALYGSDAMGGVINIITRRGKGAPQGWLMSEGGSYGTSSSRASISGADGRGSYALSISGLHADGFPRYGYRQQRPIFIGDQTTPLPPLPANDPTNNVGVTGRIGYELTEDARIEAGLAGYDSAIRYDNPYAFSPFSVFDPFNHQHATFMQGYVRLGADMFDKILRNRLTLYANRGNRDAWMTQACFDMLTFTSQNCRFGYLGGRRGVEYQSDIALGSLGLATLGARVETETAQNSREAWIVDDYAPTRAVQTTWSGYAQHQFTLFDRLDISYGGRADAVSKNQTFLTWRTMANFRIDEIGMRLRGSAATGAKTASLYQRFSQYGDPSLAPERVLGFDAGVDQSFFGGVATASVSVFANRYENLVQFGKAESCASTQIFGCYFNVGRADTRGVEFSGEAALVPGALLLRGSYTFLAARNLDDDEGSIYAGRTLLRRPRHKGMWSVIYTGAPGLELEARANIVGAAHDLDFIFNKRVMLAPYVRLDLFANYKLTDSLTLHGRIENVGNALYEEVYNYSTTARAFYGGVKYAW</sequence>
<reference evidence="15 16" key="1">
    <citation type="submission" date="2018-11" db="EMBL/GenBank/DDBJ databases">
        <title>Genome squencing of methanotrophic bacteria isolated from alkaline groundwater in Korea.</title>
        <authorList>
            <person name="Nguyen L.N."/>
        </authorList>
    </citation>
    <scope>NUCLEOTIDE SEQUENCE [LARGE SCALE GENOMIC DNA]</scope>
    <source>
        <strain evidence="15 16">GW6</strain>
    </source>
</reference>
<feature type="domain" description="TonB-dependent receptor plug" evidence="14">
    <location>
        <begin position="67"/>
        <end position="174"/>
    </location>
</feature>
<keyword evidence="9 10" id="KW-0998">Cell outer membrane</keyword>
<proteinExistence type="inferred from homology"/>
<evidence type="ECO:0000313" key="15">
    <source>
        <dbReference type="EMBL" id="AZG77819.1"/>
    </source>
</evidence>
<evidence type="ECO:0000256" key="12">
    <source>
        <dbReference type="SAM" id="SignalP"/>
    </source>
</evidence>
<dbReference type="SUPFAM" id="SSF56935">
    <property type="entry name" value="Porins"/>
    <property type="match status" value="1"/>
</dbReference>
<evidence type="ECO:0000256" key="1">
    <source>
        <dbReference type="ARBA" id="ARBA00004571"/>
    </source>
</evidence>
<dbReference type="Gene3D" id="2.40.170.20">
    <property type="entry name" value="TonB-dependent receptor, beta-barrel domain"/>
    <property type="match status" value="1"/>
</dbReference>
<dbReference type="Gene3D" id="2.170.130.10">
    <property type="entry name" value="TonB-dependent receptor, plug domain"/>
    <property type="match status" value="1"/>
</dbReference>
<keyword evidence="8 10" id="KW-0472">Membrane</keyword>
<protein>
    <submittedName>
        <fullName evidence="15">TonB-dependent receptor</fullName>
    </submittedName>
</protein>
<evidence type="ECO:0000256" key="3">
    <source>
        <dbReference type="ARBA" id="ARBA00022452"/>
    </source>
</evidence>
<evidence type="ECO:0000256" key="11">
    <source>
        <dbReference type="RuleBase" id="RU003357"/>
    </source>
</evidence>
<dbReference type="InterPro" id="IPR036942">
    <property type="entry name" value="Beta-barrel_TonB_sf"/>
</dbReference>
<comment type="subcellular location">
    <subcellularLocation>
        <location evidence="1 10">Cell outer membrane</location>
        <topology evidence="1 10">Multi-pass membrane protein</topology>
    </subcellularLocation>
</comment>
<evidence type="ECO:0000259" key="13">
    <source>
        <dbReference type="Pfam" id="PF00593"/>
    </source>
</evidence>
<feature type="signal peptide" evidence="12">
    <location>
        <begin position="1"/>
        <end position="27"/>
    </location>
</feature>
<dbReference type="InterPro" id="IPR000531">
    <property type="entry name" value="Beta-barrel_TonB"/>
</dbReference>
<dbReference type="PANTHER" id="PTHR30069">
    <property type="entry name" value="TONB-DEPENDENT OUTER MEMBRANE RECEPTOR"/>
    <property type="match status" value="1"/>
</dbReference>
<evidence type="ECO:0000256" key="2">
    <source>
        <dbReference type="ARBA" id="ARBA00022448"/>
    </source>
</evidence>
<dbReference type="PROSITE" id="PS52016">
    <property type="entry name" value="TONB_DEPENDENT_REC_3"/>
    <property type="match status" value="1"/>
</dbReference>
<dbReference type="KEGG" id="mros:EHO51_14380"/>
<evidence type="ECO:0000256" key="4">
    <source>
        <dbReference type="ARBA" id="ARBA00022692"/>
    </source>
</evidence>
<evidence type="ECO:0000256" key="9">
    <source>
        <dbReference type="ARBA" id="ARBA00023237"/>
    </source>
</evidence>
<keyword evidence="2 10" id="KW-0813">Transport</keyword>
<feature type="domain" description="TonB-dependent receptor-like beta-barrel" evidence="13">
    <location>
        <begin position="226"/>
        <end position="666"/>
    </location>
</feature>
<gene>
    <name evidence="15" type="ORF">EHO51_14380</name>
</gene>
<dbReference type="CDD" id="cd01347">
    <property type="entry name" value="ligand_gated_channel"/>
    <property type="match status" value="1"/>
</dbReference>
<name>A0A3G8M749_9HYPH</name>
<accession>A0A3G8M749</accession>
<dbReference type="Proteomes" id="UP000273982">
    <property type="component" value="Chromosome"/>
</dbReference>
<evidence type="ECO:0000256" key="5">
    <source>
        <dbReference type="ARBA" id="ARBA00022729"/>
    </source>
</evidence>
<comment type="similarity">
    <text evidence="10 11">Belongs to the TonB-dependent receptor family.</text>
</comment>
<organism evidence="15 16">
    <name type="scientific">Methylocystis rosea</name>
    <dbReference type="NCBI Taxonomy" id="173366"/>
    <lineage>
        <taxon>Bacteria</taxon>
        <taxon>Pseudomonadati</taxon>
        <taxon>Pseudomonadota</taxon>
        <taxon>Alphaproteobacteria</taxon>
        <taxon>Hyphomicrobiales</taxon>
        <taxon>Methylocystaceae</taxon>
        <taxon>Methylocystis</taxon>
    </lineage>
</organism>
<keyword evidence="6" id="KW-0406">Ion transport</keyword>
<evidence type="ECO:0000256" key="6">
    <source>
        <dbReference type="ARBA" id="ARBA00023065"/>
    </source>
</evidence>
<evidence type="ECO:0000256" key="8">
    <source>
        <dbReference type="ARBA" id="ARBA00023136"/>
    </source>
</evidence>
<dbReference type="AlphaFoldDB" id="A0A3G8M749"/>
<dbReference type="PANTHER" id="PTHR30069:SF53">
    <property type="entry name" value="COLICIN I RECEPTOR-RELATED"/>
    <property type="match status" value="1"/>
</dbReference>
<evidence type="ECO:0000313" key="16">
    <source>
        <dbReference type="Proteomes" id="UP000273982"/>
    </source>
</evidence>
<dbReference type="EMBL" id="CP034086">
    <property type="protein sequence ID" value="AZG77819.1"/>
    <property type="molecule type" value="Genomic_DNA"/>
</dbReference>
<dbReference type="InterPro" id="IPR037066">
    <property type="entry name" value="Plug_dom_sf"/>
</dbReference>
<dbReference type="InterPro" id="IPR039426">
    <property type="entry name" value="TonB-dep_rcpt-like"/>
</dbReference>
<dbReference type="Pfam" id="PF00593">
    <property type="entry name" value="TonB_dep_Rec_b-barrel"/>
    <property type="match status" value="1"/>
</dbReference>
<keyword evidence="7 11" id="KW-0798">TonB box</keyword>
<dbReference type="GO" id="GO:0006811">
    <property type="term" value="P:monoatomic ion transport"/>
    <property type="evidence" value="ECO:0007669"/>
    <property type="project" value="UniProtKB-KW"/>
</dbReference>
<keyword evidence="3 10" id="KW-1134">Transmembrane beta strand</keyword>
<evidence type="ECO:0000256" key="7">
    <source>
        <dbReference type="ARBA" id="ARBA00023077"/>
    </source>
</evidence>
<feature type="chain" id="PRO_5018141451" evidence="12">
    <location>
        <begin position="28"/>
        <end position="692"/>
    </location>
</feature>